<feature type="binding site" evidence="15">
    <location>
        <position position="185"/>
    </location>
    <ligand>
        <name>UDP-N-acetyl-alpha-D-muramoyl-L-alanyl-D-glutamate</name>
        <dbReference type="ChEBI" id="CHEBI:83900"/>
    </ligand>
</feature>
<dbReference type="SUPFAM" id="SSF53623">
    <property type="entry name" value="MurD-like peptide ligases, catalytic domain"/>
    <property type="match status" value="1"/>
</dbReference>
<dbReference type="Pfam" id="PF08245">
    <property type="entry name" value="Mur_ligase_M"/>
    <property type="match status" value="1"/>
</dbReference>
<dbReference type="GO" id="GO:0051301">
    <property type="term" value="P:cell division"/>
    <property type="evidence" value="ECO:0007669"/>
    <property type="project" value="UniProtKB-KW"/>
</dbReference>
<evidence type="ECO:0000256" key="1">
    <source>
        <dbReference type="ARBA" id="ARBA00004752"/>
    </source>
</evidence>
<comment type="pathway">
    <text evidence="1 15 16">Cell wall biogenesis; peptidoglycan biosynthesis.</text>
</comment>
<name>A0A8J4H212_9BACL</name>
<evidence type="ECO:0000259" key="19">
    <source>
        <dbReference type="Pfam" id="PF08245"/>
    </source>
</evidence>
<dbReference type="PANTHER" id="PTHR23135:SF4">
    <property type="entry name" value="UDP-N-ACETYLMURAMOYL-L-ALANYL-D-GLUTAMATE--2,6-DIAMINOPIMELATE LIGASE MURE HOMOLOG, CHLOROPLASTIC"/>
    <property type="match status" value="1"/>
</dbReference>
<keyword evidence="15" id="KW-0547">Nucleotide-binding</keyword>
<evidence type="ECO:0000256" key="14">
    <source>
        <dbReference type="ARBA" id="ARBA00081560"/>
    </source>
</evidence>
<dbReference type="Pfam" id="PF01225">
    <property type="entry name" value="Mur_ligase"/>
    <property type="match status" value="1"/>
</dbReference>
<keyword evidence="3 15" id="KW-0132">Cell division</keyword>
<dbReference type="NCBIfam" id="TIGR01085">
    <property type="entry name" value="murE"/>
    <property type="match status" value="1"/>
</dbReference>
<dbReference type="AlphaFoldDB" id="A0A8J4H212"/>
<comment type="function">
    <text evidence="9 15">Catalyzes the addition of meso-diaminopimelic acid to the nucleotide precursor UDP-N-acetylmuramoyl-L-alanyl-D-glutamate (UMAG) in the biosynthesis of bacterial cell-wall peptidoglycan.</text>
</comment>
<feature type="binding site" evidence="15">
    <location>
        <position position="183"/>
    </location>
    <ligand>
        <name>UDP-N-acetyl-alpha-D-muramoyl-L-alanyl-D-glutamate</name>
        <dbReference type="ChEBI" id="CHEBI:83900"/>
    </ligand>
</feature>
<keyword evidence="15" id="KW-0067">ATP-binding</keyword>
<evidence type="ECO:0000256" key="5">
    <source>
        <dbReference type="ARBA" id="ARBA00022984"/>
    </source>
</evidence>
<feature type="binding site" evidence="15">
    <location>
        <position position="149"/>
    </location>
    <ligand>
        <name>UDP-N-acetyl-alpha-D-muramoyl-L-alanyl-D-glutamate</name>
        <dbReference type="ChEBI" id="CHEBI:83900"/>
    </ligand>
</feature>
<dbReference type="SUPFAM" id="SSF63418">
    <property type="entry name" value="MurE/MurF N-terminal domain"/>
    <property type="match status" value="1"/>
</dbReference>
<evidence type="ECO:0000256" key="13">
    <source>
        <dbReference type="ARBA" id="ARBA00076158"/>
    </source>
</evidence>
<comment type="cofactor">
    <cofactor evidence="15">
        <name>Mg(2+)</name>
        <dbReference type="ChEBI" id="CHEBI:18420"/>
    </cofactor>
</comment>
<dbReference type="Pfam" id="PF02875">
    <property type="entry name" value="Mur_ligase_C"/>
    <property type="match status" value="1"/>
</dbReference>
<dbReference type="GO" id="GO:0009252">
    <property type="term" value="P:peptidoglycan biosynthetic process"/>
    <property type="evidence" value="ECO:0007669"/>
    <property type="project" value="UniProtKB-UniRule"/>
</dbReference>
<dbReference type="InterPro" id="IPR013221">
    <property type="entry name" value="Mur_ligase_cen"/>
</dbReference>
<dbReference type="InterPro" id="IPR005761">
    <property type="entry name" value="UDP-N-AcMur-Glu-dNH2Pim_ligase"/>
</dbReference>
<organism evidence="20 21">
    <name type="scientific">Xylanibacillus composti</name>
    <dbReference type="NCBI Taxonomy" id="1572762"/>
    <lineage>
        <taxon>Bacteria</taxon>
        <taxon>Bacillati</taxon>
        <taxon>Bacillota</taxon>
        <taxon>Bacilli</taxon>
        <taxon>Bacillales</taxon>
        <taxon>Paenibacillaceae</taxon>
        <taxon>Xylanibacillus</taxon>
    </lineage>
</organism>
<feature type="binding site" evidence="15">
    <location>
        <position position="177"/>
    </location>
    <ligand>
        <name>UDP-N-acetyl-alpha-D-muramoyl-L-alanyl-D-glutamate</name>
        <dbReference type="ChEBI" id="CHEBI:83900"/>
    </ligand>
</feature>
<dbReference type="Proteomes" id="UP000677918">
    <property type="component" value="Unassembled WGS sequence"/>
</dbReference>
<feature type="binding site" evidence="15">
    <location>
        <begin position="150"/>
        <end position="151"/>
    </location>
    <ligand>
        <name>UDP-N-acetyl-alpha-D-muramoyl-L-alanyl-D-glutamate</name>
        <dbReference type="ChEBI" id="CHEBI:83900"/>
    </ligand>
</feature>
<keyword evidence="6 15" id="KW-0131">Cell cycle</keyword>
<feature type="binding site" evidence="15">
    <location>
        <begin position="45"/>
        <end position="47"/>
    </location>
    <ligand>
        <name>UDP-N-acetyl-alpha-D-muramoyl-L-alanyl-D-glutamate</name>
        <dbReference type="ChEBI" id="CHEBI:83900"/>
    </ligand>
</feature>
<dbReference type="FunFam" id="3.90.190.20:FF:000006">
    <property type="entry name" value="UDP-N-acetylmuramoyl-L-alanyl-D-glutamate--2,6-diaminopimelate ligase"/>
    <property type="match status" value="1"/>
</dbReference>
<comment type="catalytic activity">
    <reaction evidence="8 15">
        <text>UDP-N-acetyl-alpha-D-muramoyl-L-alanyl-D-glutamate + meso-2,6-diaminopimelate + ATP = UDP-N-acetyl-alpha-D-muramoyl-L-alanyl-gamma-D-glutamyl-meso-2,6-diaminopimelate + ADP + phosphate + H(+)</text>
        <dbReference type="Rhea" id="RHEA:23676"/>
        <dbReference type="ChEBI" id="CHEBI:15378"/>
        <dbReference type="ChEBI" id="CHEBI:30616"/>
        <dbReference type="ChEBI" id="CHEBI:43474"/>
        <dbReference type="ChEBI" id="CHEBI:57791"/>
        <dbReference type="ChEBI" id="CHEBI:83900"/>
        <dbReference type="ChEBI" id="CHEBI:83905"/>
        <dbReference type="ChEBI" id="CHEBI:456216"/>
        <dbReference type="EC" id="6.3.2.13"/>
    </reaction>
</comment>
<keyword evidence="15" id="KW-0963">Cytoplasm</keyword>
<dbReference type="GO" id="GO:0000287">
    <property type="term" value="F:magnesium ion binding"/>
    <property type="evidence" value="ECO:0007669"/>
    <property type="project" value="UniProtKB-UniRule"/>
</dbReference>
<evidence type="ECO:0000313" key="21">
    <source>
        <dbReference type="Proteomes" id="UP000677918"/>
    </source>
</evidence>
<evidence type="ECO:0000256" key="10">
    <source>
        <dbReference type="ARBA" id="ARBA00066633"/>
    </source>
</evidence>
<evidence type="ECO:0000256" key="12">
    <source>
        <dbReference type="ARBA" id="ARBA00075482"/>
    </source>
</evidence>
<dbReference type="GO" id="GO:0008360">
    <property type="term" value="P:regulation of cell shape"/>
    <property type="evidence" value="ECO:0007669"/>
    <property type="project" value="UniProtKB-KW"/>
</dbReference>
<dbReference type="GO" id="GO:0071555">
    <property type="term" value="P:cell wall organization"/>
    <property type="evidence" value="ECO:0007669"/>
    <property type="project" value="UniProtKB-KW"/>
</dbReference>
<evidence type="ECO:0000256" key="16">
    <source>
        <dbReference type="RuleBase" id="RU004135"/>
    </source>
</evidence>
<dbReference type="GO" id="GO:0005524">
    <property type="term" value="F:ATP binding"/>
    <property type="evidence" value="ECO:0007669"/>
    <property type="project" value="UniProtKB-UniRule"/>
</dbReference>
<dbReference type="Gene3D" id="3.40.1390.10">
    <property type="entry name" value="MurE/MurF, N-terminal domain"/>
    <property type="match status" value="1"/>
</dbReference>
<evidence type="ECO:0000256" key="4">
    <source>
        <dbReference type="ARBA" id="ARBA00022960"/>
    </source>
</evidence>
<dbReference type="UniPathway" id="UPA00219"/>
<evidence type="ECO:0000313" key="20">
    <source>
        <dbReference type="EMBL" id="GIQ67962.1"/>
    </source>
</evidence>
<feature type="domain" description="Mur ligase N-terminal catalytic" evidence="17">
    <location>
        <begin position="23"/>
        <end position="73"/>
    </location>
</feature>
<keyword evidence="21" id="KW-1185">Reference proteome</keyword>
<evidence type="ECO:0000259" key="17">
    <source>
        <dbReference type="Pfam" id="PF01225"/>
    </source>
</evidence>
<feature type="binding site" evidence="15">
    <location>
        <position position="462"/>
    </location>
    <ligand>
        <name>meso-2,6-diaminopimelate</name>
        <dbReference type="ChEBI" id="CHEBI:57791"/>
    </ligand>
</feature>
<evidence type="ECO:0000256" key="3">
    <source>
        <dbReference type="ARBA" id="ARBA00022618"/>
    </source>
</evidence>
<feature type="binding site" evidence="15">
    <location>
        <position position="30"/>
    </location>
    <ligand>
        <name>UDP-N-acetyl-alpha-D-muramoyl-L-alanyl-D-glutamate</name>
        <dbReference type="ChEBI" id="CHEBI:83900"/>
    </ligand>
</feature>
<dbReference type="InterPro" id="IPR036565">
    <property type="entry name" value="Mur-like_cat_sf"/>
</dbReference>
<evidence type="ECO:0000259" key="18">
    <source>
        <dbReference type="Pfam" id="PF02875"/>
    </source>
</evidence>
<evidence type="ECO:0000256" key="11">
    <source>
        <dbReference type="ARBA" id="ARBA00072883"/>
    </source>
</evidence>
<dbReference type="SUPFAM" id="SSF53244">
    <property type="entry name" value="MurD-like peptide ligases, peptide-binding domain"/>
    <property type="match status" value="1"/>
</dbReference>
<comment type="caution">
    <text evidence="15">Lacks conserved residue(s) required for the propagation of feature annotation.</text>
</comment>
<protein>
    <recommendedName>
        <fullName evidence="11 15">UDP-N-acetylmuramoyl-L-alanyl-D-glutamate--2,6-diaminopimelate ligase</fullName>
        <ecNumber evidence="10 15">6.3.2.13</ecNumber>
    </recommendedName>
    <alternativeName>
        <fullName evidence="12 15">Meso-A2pm-adding enzyme</fullName>
    </alternativeName>
    <alternativeName>
        <fullName evidence="13 15">Meso-diaminopimelate-adding enzyme</fullName>
    </alternativeName>
    <alternativeName>
        <fullName evidence="14 15">UDP-MurNAc-L-Ala-D-Glu:meso-diaminopimelate ligase</fullName>
    </alternativeName>
    <alternativeName>
        <fullName evidence="15">UDP-MurNAc-tripeptide synthetase</fullName>
    </alternativeName>
    <alternativeName>
        <fullName evidence="15">UDP-N-acetylmuramyl-tripeptide synthetase</fullName>
    </alternativeName>
</protein>
<comment type="PTM">
    <text evidence="15">Carboxylation is probably crucial for Mg(2+) binding and, consequently, for the gamma-phosphate positioning of ATP.</text>
</comment>
<comment type="similarity">
    <text evidence="2 15">Belongs to the MurCDEF family. MurE subfamily.</text>
</comment>
<keyword evidence="4 15" id="KW-0133">Cell shape</keyword>
<dbReference type="InterPro" id="IPR000713">
    <property type="entry name" value="Mur_ligase_N"/>
</dbReference>
<reference evidence="20" key="1">
    <citation type="submission" date="2021-04" db="EMBL/GenBank/DDBJ databases">
        <title>Draft genome sequence of Xylanibacillus composti strain K13.</title>
        <authorList>
            <person name="Uke A."/>
            <person name="Chhe C."/>
            <person name="Baramee S."/>
            <person name="Kosugi A."/>
        </authorList>
    </citation>
    <scope>NUCLEOTIDE SEQUENCE</scope>
    <source>
        <strain evidence="20">K13</strain>
    </source>
</reference>
<dbReference type="HAMAP" id="MF_00208">
    <property type="entry name" value="MurE"/>
    <property type="match status" value="1"/>
</dbReference>
<feature type="short sequence motif" description="Meso-diaminopimelate recognition motif" evidence="15">
    <location>
        <begin position="407"/>
        <end position="410"/>
    </location>
</feature>
<feature type="binding site" evidence="15">
    <location>
        <position position="466"/>
    </location>
    <ligand>
        <name>meso-2,6-diaminopimelate</name>
        <dbReference type="ChEBI" id="CHEBI:57791"/>
    </ligand>
</feature>
<evidence type="ECO:0000256" key="15">
    <source>
        <dbReference type="HAMAP-Rule" id="MF_00208"/>
    </source>
</evidence>
<evidence type="ECO:0000256" key="6">
    <source>
        <dbReference type="ARBA" id="ARBA00023306"/>
    </source>
</evidence>
<feature type="domain" description="Mur ligase central" evidence="19">
    <location>
        <begin position="106"/>
        <end position="312"/>
    </location>
</feature>
<evidence type="ECO:0000256" key="2">
    <source>
        <dbReference type="ARBA" id="ARBA00005898"/>
    </source>
</evidence>
<sequence length="493" mass="54541">MQLKQLTELLLLSRIAGNPDTEFTGVETDSRKVRPGDLFICITGHRTDGHAYAAQAEQQGASAIVAEKPLQTSLPVLYVPDSRFAMALIATAFYRNPSLEMKVIGITGTNGKTTTTYILEKILRDHHFRTGLMGTIAMKIGDQEYEVKNTTQEALELQRHFREMRNVGTDYCVMEVSSHALEQGRVRGCRFRTAIFTNLSQDHLDYHLTMANYKAAKGLLFSRMGNTFDPAFPQFAVLNADDPASDTYRRHTSAQVITYGIDNPADVWASDIRITAQGTSFRMRTFAGELDLKLKLIGKFSVYNVLAASAAALAEGVPLSRIQSSLEEMTGVSGRFEAVYEGQPFLVIVDYAHTPDSLENVLATIREFAEGKVITLFGCGGDRDRSKRPIMGKIAGNYSDYVIVTSDNPRTEDPEAILRDIEPGVREAGLEPDRYELLADRKAAIQKAVALASPKDVVLIAGKGHETYQEIGVTRYDFDDRLVAKNAIRSLGH</sequence>
<dbReference type="EMBL" id="BOVK01000011">
    <property type="protein sequence ID" value="GIQ67962.1"/>
    <property type="molecule type" value="Genomic_DNA"/>
</dbReference>
<feature type="domain" description="Mur ligase C-terminal" evidence="18">
    <location>
        <begin position="334"/>
        <end position="464"/>
    </location>
</feature>
<dbReference type="InterPro" id="IPR036615">
    <property type="entry name" value="Mur_ligase_C_dom_sf"/>
</dbReference>
<dbReference type="InterPro" id="IPR004101">
    <property type="entry name" value="Mur_ligase_C"/>
</dbReference>
<evidence type="ECO:0000256" key="9">
    <source>
        <dbReference type="ARBA" id="ARBA00056782"/>
    </source>
</evidence>
<feature type="binding site" evidence="15">
    <location>
        <begin position="108"/>
        <end position="114"/>
    </location>
    <ligand>
        <name>ATP</name>
        <dbReference type="ChEBI" id="CHEBI:30616"/>
    </ligand>
</feature>
<accession>A0A8J4H212</accession>
<dbReference type="EC" id="6.3.2.13" evidence="10 15"/>
<dbReference type="Gene3D" id="3.40.1190.10">
    <property type="entry name" value="Mur-like, catalytic domain"/>
    <property type="match status" value="1"/>
</dbReference>
<keyword evidence="5 15" id="KW-0573">Peptidoglycan synthesis</keyword>
<keyword evidence="15" id="KW-0460">Magnesium</keyword>
<feature type="modified residue" description="N6-carboxylysine" evidence="15">
    <location>
        <position position="217"/>
    </location>
</feature>
<dbReference type="RefSeq" id="WP_213410587.1">
    <property type="nucleotide sequence ID" value="NZ_BOVK01000011.1"/>
</dbReference>
<dbReference type="GO" id="GO:0008765">
    <property type="term" value="F:UDP-N-acetylmuramoylalanyl-D-glutamate-2,6-diaminopimelate ligase activity"/>
    <property type="evidence" value="ECO:0007669"/>
    <property type="project" value="UniProtKB-UniRule"/>
</dbReference>
<comment type="caution">
    <text evidence="20">The sequence shown here is derived from an EMBL/GenBank/DDBJ whole genome shotgun (WGS) entry which is preliminary data.</text>
</comment>
<evidence type="ECO:0000256" key="7">
    <source>
        <dbReference type="ARBA" id="ARBA00023316"/>
    </source>
</evidence>
<gene>
    <name evidence="15 20" type="primary">murE</name>
    <name evidence="20" type="ORF">XYCOK13_07860</name>
</gene>
<comment type="subcellular location">
    <subcellularLocation>
        <location evidence="15 16">Cytoplasm</location>
    </subcellularLocation>
</comment>
<dbReference type="GO" id="GO:0005737">
    <property type="term" value="C:cytoplasm"/>
    <property type="evidence" value="ECO:0007669"/>
    <property type="project" value="UniProtKB-SubCell"/>
</dbReference>
<dbReference type="NCBIfam" id="NF001124">
    <property type="entry name" value="PRK00139.1-2"/>
    <property type="match status" value="1"/>
</dbReference>
<dbReference type="PANTHER" id="PTHR23135">
    <property type="entry name" value="MUR LIGASE FAMILY MEMBER"/>
    <property type="match status" value="1"/>
</dbReference>
<feature type="binding site" evidence="15">
    <location>
        <begin position="407"/>
        <end position="410"/>
    </location>
    <ligand>
        <name>meso-2,6-diaminopimelate</name>
        <dbReference type="ChEBI" id="CHEBI:57791"/>
    </ligand>
</feature>
<keyword evidence="15 20" id="KW-0436">Ligase</keyword>
<evidence type="ECO:0000256" key="8">
    <source>
        <dbReference type="ARBA" id="ARBA00050251"/>
    </source>
</evidence>
<keyword evidence="7 15" id="KW-0961">Cell wall biogenesis/degradation</keyword>
<dbReference type="InterPro" id="IPR035911">
    <property type="entry name" value="MurE/MurF_N"/>
</dbReference>
<dbReference type="Gene3D" id="3.90.190.20">
    <property type="entry name" value="Mur ligase, C-terminal domain"/>
    <property type="match status" value="1"/>
</dbReference>
<dbReference type="NCBIfam" id="NF001126">
    <property type="entry name" value="PRK00139.1-4"/>
    <property type="match status" value="1"/>
</dbReference>
<feature type="binding site" evidence="15">
    <location>
        <position position="383"/>
    </location>
    <ligand>
        <name>meso-2,6-diaminopimelate</name>
        <dbReference type="ChEBI" id="CHEBI:57791"/>
    </ligand>
</feature>
<proteinExistence type="inferred from homology"/>